<dbReference type="Proteomes" id="UP001224644">
    <property type="component" value="Unassembled WGS sequence"/>
</dbReference>
<dbReference type="InterPro" id="IPR036779">
    <property type="entry name" value="LysM_dom_sf"/>
</dbReference>
<name>A0ABT8BLF3_9HYPH</name>
<gene>
    <name evidence="1" type="ORF">QWZ12_16120</name>
</gene>
<dbReference type="Gene3D" id="3.10.350.10">
    <property type="entry name" value="LysM domain"/>
    <property type="match status" value="1"/>
</dbReference>
<evidence type="ECO:0000313" key="2">
    <source>
        <dbReference type="Proteomes" id="UP001224644"/>
    </source>
</evidence>
<dbReference type="EMBL" id="JAUFPX010000015">
    <property type="protein sequence ID" value="MDN3592125.1"/>
    <property type="molecule type" value="Genomic_DNA"/>
</dbReference>
<protein>
    <submittedName>
        <fullName evidence="1">Tail protein X</fullName>
    </submittedName>
</protein>
<dbReference type="InterPro" id="IPR008861">
    <property type="entry name" value="GpX-like"/>
</dbReference>
<dbReference type="Pfam" id="PF05489">
    <property type="entry name" value="Phage_tail_X"/>
    <property type="match status" value="1"/>
</dbReference>
<keyword evidence="2" id="KW-1185">Reference proteome</keyword>
<sequence>MAHDYTTQQGDTADLIALDHFGRTRGATEAILRANPGLAAAGTVLPEGLPVVIPTVAPEPAQPVIRLWGTTS</sequence>
<organism evidence="1 2">
    <name type="scientific">Methylobacterium adhaesivum</name>
    <dbReference type="NCBI Taxonomy" id="333297"/>
    <lineage>
        <taxon>Bacteria</taxon>
        <taxon>Pseudomonadati</taxon>
        <taxon>Pseudomonadota</taxon>
        <taxon>Alphaproteobacteria</taxon>
        <taxon>Hyphomicrobiales</taxon>
        <taxon>Methylobacteriaceae</taxon>
        <taxon>Methylobacterium</taxon>
    </lineage>
</organism>
<proteinExistence type="predicted"/>
<evidence type="ECO:0000313" key="1">
    <source>
        <dbReference type="EMBL" id="MDN3592125.1"/>
    </source>
</evidence>
<reference evidence="2" key="1">
    <citation type="journal article" date="2019" name="Int. J. Syst. Evol. Microbiol.">
        <title>The Global Catalogue of Microorganisms (GCM) 10K type strain sequencing project: providing services to taxonomists for standard genome sequencing and annotation.</title>
        <authorList>
            <consortium name="The Broad Institute Genomics Platform"/>
            <consortium name="The Broad Institute Genome Sequencing Center for Infectious Disease"/>
            <person name="Wu L."/>
            <person name="Ma J."/>
        </authorList>
    </citation>
    <scope>NUCLEOTIDE SEQUENCE [LARGE SCALE GENOMIC DNA]</scope>
    <source>
        <strain evidence="2">CECT 7069</strain>
    </source>
</reference>
<accession>A0ABT8BLF3</accession>
<dbReference type="RefSeq" id="WP_238226238.1">
    <property type="nucleotide sequence ID" value="NZ_BPQD01000016.1"/>
</dbReference>
<comment type="caution">
    <text evidence="1">The sequence shown here is derived from an EMBL/GenBank/DDBJ whole genome shotgun (WGS) entry which is preliminary data.</text>
</comment>